<evidence type="ECO:0000313" key="2">
    <source>
        <dbReference type="EMBL" id="KAL2064620.1"/>
    </source>
</evidence>
<sequence>MPRFASNYLHQISDHLNLHPHHPKSSSQPHTHSPPSDPSKVTIPTSHTSMRELKLTEIDLLITLFLLCPPPTSHSSNIETVPEPEPETTTSGTKSNISSATFPSSPQSIQYPTLSSTTTDIRHRISSSEEGN</sequence>
<feature type="compositionally biased region" description="Basic and acidic residues" evidence="1">
    <location>
        <begin position="120"/>
        <end position="132"/>
    </location>
</feature>
<dbReference type="EMBL" id="JAZHXI010000013">
    <property type="protein sequence ID" value="KAL2064620.1"/>
    <property type="molecule type" value="Genomic_DNA"/>
</dbReference>
<feature type="compositionally biased region" description="Low complexity" evidence="1">
    <location>
        <begin position="25"/>
        <end position="34"/>
    </location>
</feature>
<feature type="region of interest" description="Disordered" evidence="1">
    <location>
        <begin position="69"/>
        <end position="132"/>
    </location>
</feature>
<feature type="compositionally biased region" description="Polar residues" evidence="1">
    <location>
        <begin position="91"/>
        <end position="119"/>
    </location>
</feature>
<gene>
    <name evidence="2" type="ORF">VTL71DRAFT_3757</name>
</gene>
<name>A0ABR4C3V9_9HELO</name>
<keyword evidence="3" id="KW-1185">Reference proteome</keyword>
<accession>A0ABR4C3V9</accession>
<dbReference type="Proteomes" id="UP001595075">
    <property type="component" value="Unassembled WGS sequence"/>
</dbReference>
<protein>
    <submittedName>
        <fullName evidence="2">Uncharacterized protein</fullName>
    </submittedName>
</protein>
<evidence type="ECO:0000313" key="3">
    <source>
        <dbReference type="Proteomes" id="UP001595075"/>
    </source>
</evidence>
<reference evidence="2 3" key="1">
    <citation type="journal article" date="2024" name="Commun. Biol.">
        <title>Comparative genomic analysis of thermophilic fungi reveals convergent evolutionary adaptations and gene losses.</title>
        <authorList>
            <person name="Steindorff A.S."/>
            <person name="Aguilar-Pontes M.V."/>
            <person name="Robinson A.J."/>
            <person name="Andreopoulos B."/>
            <person name="LaButti K."/>
            <person name="Kuo A."/>
            <person name="Mondo S."/>
            <person name="Riley R."/>
            <person name="Otillar R."/>
            <person name="Haridas S."/>
            <person name="Lipzen A."/>
            <person name="Grimwood J."/>
            <person name="Schmutz J."/>
            <person name="Clum A."/>
            <person name="Reid I.D."/>
            <person name="Moisan M.C."/>
            <person name="Butler G."/>
            <person name="Nguyen T.T.M."/>
            <person name="Dewar K."/>
            <person name="Conant G."/>
            <person name="Drula E."/>
            <person name="Henrissat B."/>
            <person name="Hansel C."/>
            <person name="Singer S."/>
            <person name="Hutchinson M.I."/>
            <person name="de Vries R.P."/>
            <person name="Natvig D.O."/>
            <person name="Powell A.J."/>
            <person name="Tsang A."/>
            <person name="Grigoriev I.V."/>
        </authorList>
    </citation>
    <scope>NUCLEOTIDE SEQUENCE [LARGE SCALE GENOMIC DNA]</scope>
    <source>
        <strain evidence="2 3">CBS 494.80</strain>
    </source>
</reference>
<organism evidence="2 3">
    <name type="scientific">Oculimacula yallundae</name>
    <dbReference type="NCBI Taxonomy" id="86028"/>
    <lineage>
        <taxon>Eukaryota</taxon>
        <taxon>Fungi</taxon>
        <taxon>Dikarya</taxon>
        <taxon>Ascomycota</taxon>
        <taxon>Pezizomycotina</taxon>
        <taxon>Leotiomycetes</taxon>
        <taxon>Helotiales</taxon>
        <taxon>Ploettnerulaceae</taxon>
        <taxon>Oculimacula</taxon>
    </lineage>
</organism>
<proteinExistence type="predicted"/>
<evidence type="ECO:0000256" key="1">
    <source>
        <dbReference type="SAM" id="MobiDB-lite"/>
    </source>
</evidence>
<feature type="region of interest" description="Disordered" evidence="1">
    <location>
        <begin position="16"/>
        <end position="48"/>
    </location>
</feature>
<comment type="caution">
    <text evidence="2">The sequence shown here is derived from an EMBL/GenBank/DDBJ whole genome shotgun (WGS) entry which is preliminary data.</text>
</comment>